<evidence type="ECO:0000313" key="3">
    <source>
        <dbReference type="Proteomes" id="UP000003113"/>
    </source>
</evidence>
<dbReference type="PROSITE" id="PS51257">
    <property type="entry name" value="PROKAR_LIPOPROTEIN"/>
    <property type="match status" value="1"/>
</dbReference>
<protein>
    <recommendedName>
        <fullName evidence="4">DUF3304 domain-containing protein</fullName>
    </recommendedName>
</protein>
<name>H0FFM2_9BURK</name>
<dbReference type="AlphaFoldDB" id="H0FFM2"/>
<keyword evidence="1" id="KW-0732">Signal</keyword>
<keyword evidence="3" id="KW-1185">Reference proteome</keyword>
<gene>
    <name evidence="2" type="ORF">KYC_27958</name>
</gene>
<feature type="non-terminal residue" evidence="2">
    <location>
        <position position="108"/>
    </location>
</feature>
<dbReference type="InterPro" id="IPR021733">
    <property type="entry name" value="DUF3304"/>
</dbReference>
<dbReference type="RefSeq" id="WP_008168764.1">
    <property type="nucleotide sequence ID" value="NZ_AGUF01000095.1"/>
</dbReference>
<reference evidence="2 3" key="1">
    <citation type="journal article" date="2012" name="J. Bacteriol.">
        <title>Genome sequence of the highly efficient arsenite-oxidizing bacterium Achromobacter arsenitoxydans SY8.</title>
        <authorList>
            <person name="Li X."/>
            <person name="Hu Y."/>
            <person name="Gong J."/>
            <person name="Lin Y."/>
            <person name="Johnstone L."/>
            <person name="Rensing C."/>
            <person name="Wang G."/>
        </authorList>
    </citation>
    <scope>NUCLEOTIDE SEQUENCE [LARGE SCALE GENOMIC DNA]</scope>
    <source>
        <strain evidence="2 3">SY8</strain>
    </source>
</reference>
<proteinExistence type="predicted"/>
<dbReference type="Proteomes" id="UP000003113">
    <property type="component" value="Unassembled WGS sequence"/>
</dbReference>
<comment type="caution">
    <text evidence="2">The sequence shown here is derived from an EMBL/GenBank/DDBJ whole genome shotgun (WGS) entry which is preliminary data.</text>
</comment>
<dbReference type="Pfam" id="PF11745">
    <property type="entry name" value="DUF3304"/>
    <property type="match status" value="1"/>
</dbReference>
<evidence type="ECO:0000256" key="1">
    <source>
        <dbReference type="SAM" id="SignalP"/>
    </source>
</evidence>
<evidence type="ECO:0000313" key="2">
    <source>
        <dbReference type="EMBL" id="EHK62921.1"/>
    </source>
</evidence>
<feature type="chain" id="PRO_5003533230" description="DUF3304 domain-containing protein" evidence="1">
    <location>
        <begin position="25"/>
        <end position="108"/>
    </location>
</feature>
<organism evidence="2 3">
    <name type="scientific">Achromobacter arsenitoxydans SY8</name>
    <dbReference type="NCBI Taxonomy" id="477184"/>
    <lineage>
        <taxon>Bacteria</taxon>
        <taxon>Pseudomonadati</taxon>
        <taxon>Pseudomonadota</taxon>
        <taxon>Betaproteobacteria</taxon>
        <taxon>Burkholderiales</taxon>
        <taxon>Alcaligenaceae</taxon>
        <taxon>Achromobacter</taxon>
    </lineage>
</organism>
<dbReference type="EMBL" id="AGUF01000095">
    <property type="protein sequence ID" value="EHK62921.1"/>
    <property type="molecule type" value="Genomic_DNA"/>
</dbReference>
<accession>H0FFM2</accession>
<evidence type="ECO:0008006" key="4">
    <source>
        <dbReference type="Google" id="ProtNLM"/>
    </source>
</evidence>
<feature type="signal peptide" evidence="1">
    <location>
        <begin position="1"/>
        <end position="24"/>
    </location>
</feature>
<sequence length="108" mass="11989">MMRLLKLGIPLLFALLTACDSGSAKEDMVPVSLTGIDHLADHLSVQDFGVNGTGGFQAGKGGSVVCCVSLPRKWRPDLTVVVRWHITNWQGCDWESYERRVPVDRYDK</sequence>